<reference evidence="4" key="1">
    <citation type="submission" date="2020-09" db="EMBL/GenBank/DDBJ databases">
        <title>Whole genome shotgun sequence of Streptomyces cinnamonensis NBRC 15873.</title>
        <authorList>
            <person name="Komaki H."/>
            <person name="Tamura T."/>
        </authorList>
    </citation>
    <scope>NUCLEOTIDE SEQUENCE [LARGE SCALE GENOMIC DNA]</scope>
    <source>
        <strain evidence="4">NBRC 15873</strain>
    </source>
</reference>
<proteinExistence type="predicted"/>
<accession>A0ABQ3NQF7</accession>
<feature type="compositionally biased region" description="Basic and acidic residues" evidence="1">
    <location>
        <begin position="528"/>
        <end position="543"/>
    </location>
</feature>
<sequence length="603" mass="65753">MSTVSVVIPCYKYGHFLADCVKSVLDEQEGVDVRVLIIDDASPDDSADVARALAAADPRIEVRVHERNQGHIATYNEGLLEWADGDYVALLSADDRLVPGALVRAAALLDAHPEAGFAYGRPLRFRHGGPLPAARTRSTGSVVYPGRWWLDRRFREGTGCITSPEVVVRTSLQRKVGGYDPELPHAGDIEMWMRLAAHADVGYVQGADQAFYRVHGDNMSTTDFGGQLDDLRQRLVAFDSVLDKCGDLLPGSDLLAVAARTRLARYALRRAYRAYDRGRTAVVPVDELVEFAAECLPDGYTSLAEYRALLRRRRIGPRVMPLPSAAGAVGRRRPGARVAVVAVLEAPRDLMSRLHRFHRRILRTGVGALAPAPVPACQEPVGPQGRGHADDRGHQGHSGQGPHPVAGPCDGVRLHQQVHAHPCRVRDALLRLEVGQVPRVDLDDLPYGGVGHVRVGVLDLDLQRGDQVARGDAGAAVARCHPVGAGDSARLELGRSRGRVQLLHHRVGDGGERRLEVRELVGLPAGHGRLEHHDGGAEVDRLGPQHRRRSGGREQHRHDQDVPAPAQRSDQLTRRHGDPFLHVRSLQDPGRSAIKSVTRQGCS</sequence>
<dbReference type="InterPro" id="IPR029044">
    <property type="entry name" value="Nucleotide-diphossugar_trans"/>
</dbReference>
<keyword evidence="4" id="KW-1185">Reference proteome</keyword>
<evidence type="ECO:0000256" key="1">
    <source>
        <dbReference type="SAM" id="MobiDB-lite"/>
    </source>
</evidence>
<comment type="caution">
    <text evidence="3">The sequence shown here is derived from an EMBL/GenBank/DDBJ whole genome shotgun (WGS) entry which is preliminary data.</text>
</comment>
<feature type="region of interest" description="Disordered" evidence="1">
    <location>
        <begin position="526"/>
        <end position="603"/>
    </location>
</feature>
<feature type="domain" description="Glycosyltransferase 2-like" evidence="2">
    <location>
        <begin position="5"/>
        <end position="143"/>
    </location>
</feature>
<dbReference type="SUPFAM" id="SSF53448">
    <property type="entry name" value="Nucleotide-diphospho-sugar transferases"/>
    <property type="match status" value="1"/>
</dbReference>
<evidence type="ECO:0000313" key="4">
    <source>
        <dbReference type="Proteomes" id="UP000660554"/>
    </source>
</evidence>
<evidence type="ECO:0000313" key="3">
    <source>
        <dbReference type="EMBL" id="GHI14986.1"/>
    </source>
</evidence>
<dbReference type="PANTHER" id="PTHR43685:SF2">
    <property type="entry name" value="GLYCOSYLTRANSFERASE 2-LIKE DOMAIN-CONTAINING PROTEIN"/>
    <property type="match status" value="1"/>
</dbReference>
<feature type="region of interest" description="Disordered" evidence="1">
    <location>
        <begin position="373"/>
        <end position="409"/>
    </location>
</feature>
<dbReference type="EMBL" id="BNDV01000009">
    <property type="protein sequence ID" value="GHI14986.1"/>
    <property type="molecule type" value="Genomic_DNA"/>
</dbReference>
<evidence type="ECO:0000259" key="2">
    <source>
        <dbReference type="Pfam" id="PF00535"/>
    </source>
</evidence>
<dbReference type="RefSeq" id="WP_246602194.1">
    <property type="nucleotide sequence ID" value="NZ_BNDV01000009.1"/>
</dbReference>
<gene>
    <name evidence="3" type="ORF">Scinn_44490</name>
</gene>
<dbReference type="Proteomes" id="UP000660554">
    <property type="component" value="Unassembled WGS sequence"/>
</dbReference>
<organism evidence="3 4">
    <name type="scientific">Streptomyces virginiae</name>
    <name type="common">Streptomyces cinnamonensis</name>
    <dbReference type="NCBI Taxonomy" id="1961"/>
    <lineage>
        <taxon>Bacteria</taxon>
        <taxon>Bacillati</taxon>
        <taxon>Actinomycetota</taxon>
        <taxon>Actinomycetes</taxon>
        <taxon>Kitasatosporales</taxon>
        <taxon>Streptomycetaceae</taxon>
        <taxon>Streptomyces</taxon>
    </lineage>
</organism>
<dbReference type="Gene3D" id="3.90.550.10">
    <property type="entry name" value="Spore Coat Polysaccharide Biosynthesis Protein SpsA, Chain A"/>
    <property type="match status" value="1"/>
</dbReference>
<dbReference type="PANTHER" id="PTHR43685">
    <property type="entry name" value="GLYCOSYLTRANSFERASE"/>
    <property type="match status" value="1"/>
</dbReference>
<feature type="compositionally biased region" description="Basic and acidic residues" evidence="1">
    <location>
        <begin position="551"/>
        <end position="561"/>
    </location>
</feature>
<name>A0ABQ3NQF7_STRVG</name>
<dbReference type="Pfam" id="PF00535">
    <property type="entry name" value="Glycos_transf_2"/>
    <property type="match status" value="1"/>
</dbReference>
<protein>
    <recommendedName>
        <fullName evidence="2">Glycosyltransferase 2-like domain-containing protein</fullName>
    </recommendedName>
</protein>
<dbReference type="InterPro" id="IPR001173">
    <property type="entry name" value="Glyco_trans_2-like"/>
</dbReference>
<dbReference type="InterPro" id="IPR050834">
    <property type="entry name" value="Glycosyltransf_2"/>
</dbReference>
<feature type="compositionally biased region" description="Basic and acidic residues" evidence="1">
    <location>
        <begin position="571"/>
        <end position="581"/>
    </location>
</feature>